<organism evidence="3 4">
    <name type="scientific">Haematobacter massiliensis</name>
    <dbReference type="NCBI Taxonomy" id="195105"/>
    <lineage>
        <taxon>Bacteria</taxon>
        <taxon>Pseudomonadati</taxon>
        <taxon>Pseudomonadota</taxon>
        <taxon>Alphaproteobacteria</taxon>
        <taxon>Rhodobacterales</taxon>
        <taxon>Paracoccaceae</taxon>
        <taxon>Haematobacter</taxon>
    </lineage>
</organism>
<dbReference type="eggNOG" id="COG0741">
    <property type="taxonomic scope" value="Bacteria"/>
</dbReference>
<feature type="region of interest" description="Disordered" evidence="1">
    <location>
        <begin position="213"/>
        <end position="234"/>
    </location>
</feature>
<accession>A0A086Y8E3</accession>
<keyword evidence="2" id="KW-0732">Signal</keyword>
<dbReference type="EMBL" id="JGYG01000003">
    <property type="protein sequence ID" value="KFI30543.1"/>
    <property type="molecule type" value="Genomic_DNA"/>
</dbReference>
<sequence>MARFLLSLMLLLAAPVAALPVADPATVCERAALMAARESGVPASVLRAISLTETGRRQGGRFQSWPWTVNMEGEGRWFDTPEAALAYVRQEFARGARSFDVGCFQINYRWHGDAFETVEEMFDPLGNALYAARFLSDLYGEFGSWSAAAGAFHSRTPEYAARYRARFDSIHAGLAEEDGIPDIPDIVLAMNGGEPVARQNLFPLLQAGERGRRGSLFPGSAPSSRPLIGPPSQE</sequence>
<reference evidence="3 4" key="1">
    <citation type="submission" date="2014-03" db="EMBL/GenBank/DDBJ databases">
        <title>Genome of Haematobacter massiliensis CCUG 47968.</title>
        <authorList>
            <person name="Wang D."/>
            <person name="Wang G."/>
        </authorList>
    </citation>
    <scope>NUCLEOTIDE SEQUENCE [LARGE SCALE GENOMIC DNA]</scope>
    <source>
        <strain evidence="3 4">CCUG 47968</strain>
    </source>
</reference>
<dbReference type="SUPFAM" id="SSF53955">
    <property type="entry name" value="Lysozyme-like"/>
    <property type="match status" value="1"/>
</dbReference>
<protein>
    <submittedName>
        <fullName evidence="3">Transglycosylase</fullName>
    </submittedName>
</protein>
<name>A0A086Y8E3_9RHOB</name>
<feature type="signal peptide" evidence="2">
    <location>
        <begin position="1"/>
        <end position="18"/>
    </location>
</feature>
<comment type="caution">
    <text evidence="3">The sequence shown here is derived from an EMBL/GenBank/DDBJ whole genome shotgun (WGS) entry which is preliminary data.</text>
</comment>
<evidence type="ECO:0000313" key="4">
    <source>
        <dbReference type="Proteomes" id="UP000028826"/>
    </source>
</evidence>
<dbReference type="InterPro" id="IPR023346">
    <property type="entry name" value="Lysozyme-like_dom_sf"/>
</dbReference>
<dbReference type="AlphaFoldDB" id="A0A086Y8E3"/>
<dbReference type="Gene3D" id="1.10.530.10">
    <property type="match status" value="1"/>
</dbReference>
<evidence type="ECO:0000256" key="1">
    <source>
        <dbReference type="SAM" id="MobiDB-lite"/>
    </source>
</evidence>
<evidence type="ECO:0000313" key="3">
    <source>
        <dbReference type="EMBL" id="KFI30543.1"/>
    </source>
</evidence>
<evidence type="ECO:0000256" key="2">
    <source>
        <dbReference type="SAM" id="SignalP"/>
    </source>
</evidence>
<proteinExistence type="predicted"/>
<dbReference type="RefSeq" id="WP_035709196.1">
    <property type="nucleotide sequence ID" value="NZ_CAMIFG010000102.1"/>
</dbReference>
<gene>
    <name evidence="3" type="ORF">CN97_13425</name>
</gene>
<dbReference type="STRING" id="195105.CN97_13425"/>
<dbReference type="Proteomes" id="UP000028826">
    <property type="component" value="Unassembled WGS sequence"/>
</dbReference>
<feature type="chain" id="PRO_5001817551" evidence="2">
    <location>
        <begin position="19"/>
        <end position="234"/>
    </location>
</feature>
<keyword evidence="4" id="KW-1185">Reference proteome</keyword>